<comment type="caution">
    <text evidence="4">The sequence shown here is derived from an EMBL/GenBank/DDBJ whole genome shotgun (WGS) entry which is preliminary data.</text>
</comment>
<dbReference type="PANTHER" id="PTHR42734">
    <property type="entry name" value="METAL TRANSPORT SYSTEM ATP-BINDING PROTEIN TM_0124-RELATED"/>
    <property type="match status" value="1"/>
</dbReference>
<dbReference type="InterPro" id="IPR027417">
    <property type="entry name" value="P-loop_NTPase"/>
</dbReference>
<protein>
    <submittedName>
        <fullName evidence="4">19983_t:CDS:1</fullName>
    </submittedName>
</protein>
<dbReference type="InterPro" id="IPR050153">
    <property type="entry name" value="Metal_Ion_Import_ABC"/>
</dbReference>
<accession>A0A9W4WSU1</accession>
<dbReference type="EMBL" id="CAMKVN010003326">
    <property type="protein sequence ID" value="CAI2184420.1"/>
    <property type="molecule type" value="Genomic_DNA"/>
</dbReference>
<gene>
    <name evidence="4" type="ORF">FWILDA_LOCUS11568</name>
</gene>
<evidence type="ECO:0000259" key="3">
    <source>
        <dbReference type="Pfam" id="PF00005"/>
    </source>
</evidence>
<proteinExistence type="predicted"/>
<evidence type="ECO:0000313" key="4">
    <source>
        <dbReference type="EMBL" id="CAI2184420.1"/>
    </source>
</evidence>
<name>A0A9W4WSU1_9GLOM</name>
<dbReference type="Gene3D" id="3.40.50.300">
    <property type="entry name" value="P-loop containing nucleotide triphosphate hydrolases"/>
    <property type="match status" value="1"/>
</dbReference>
<feature type="transmembrane region" description="Helical" evidence="2">
    <location>
        <begin position="178"/>
        <end position="202"/>
    </location>
</feature>
<keyword evidence="2" id="KW-1133">Transmembrane helix</keyword>
<evidence type="ECO:0000256" key="2">
    <source>
        <dbReference type="SAM" id="Phobius"/>
    </source>
</evidence>
<keyword evidence="1" id="KW-0813">Transport</keyword>
<dbReference type="AlphaFoldDB" id="A0A9W4WSU1"/>
<dbReference type="GO" id="GO:0005524">
    <property type="term" value="F:ATP binding"/>
    <property type="evidence" value="ECO:0007669"/>
    <property type="project" value="InterPro"/>
</dbReference>
<evidence type="ECO:0000256" key="1">
    <source>
        <dbReference type="ARBA" id="ARBA00022448"/>
    </source>
</evidence>
<reference evidence="4" key="1">
    <citation type="submission" date="2022-08" db="EMBL/GenBank/DDBJ databases">
        <authorList>
            <person name="Kallberg Y."/>
            <person name="Tangrot J."/>
            <person name="Rosling A."/>
        </authorList>
    </citation>
    <scope>NUCLEOTIDE SEQUENCE</scope>
    <source>
        <strain evidence="4">Wild A</strain>
    </source>
</reference>
<organism evidence="4 5">
    <name type="scientific">Funneliformis geosporum</name>
    <dbReference type="NCBI Taxonomy" id="1117311"/>
    <lineage>
        <taxon>Eukaryota</taxon>
        <taxon>Fungi</taxon>
        <taxon>Fungi incertae sedis</taxon>
        <taxon>Mucoromycota</taxon>
        <taxon>Glomeromycotina</taxon>
        <taxon>Glomeromycetes</taxon>
        <taxon>Glomerales</taxon>
        <taxon>Glomeraceae</taxon>
        <taxon>Funneliformis</taxon>
    </lineage>
</organism>
<dbReference type="OrthoDB" id="10255969at2759"/>
<dbReference type="GO" id="GO:0016887">
    <property type="term" value="F:ATP hydrolysis activity"/>
    <property type="evidence" value="ECO:0007669"/>
    <property type="project" value="InterPro"/>
</dbReference>
<keyword evidence="2" id="KW-0812">Transmembrane</keyword>
<evidence type="ECO:0000313" key="5">
    <source>
        <dbReference type="Proteomes" id="UP001153678"/>
    </source>
</evidence>
<sequence length="414" mass="47383">MEKLSKMWKYDLEIDTTNTNSFANARKILRELEGNVVIHAENSNYAALLPEFLQKFITKLSKEELKTKGSNYVESKLLNKFHRLTFEEKASRGKELSVLVEVDAQTIAIANNEKKYKEKRTEYSLLINKEIEKGNLIEGMGLNSHYEKQENYLRKKNEKLKLSSNKFLSLGNNLPFRLMIAFPLLIVSILTGLNLVLFWSIVLQNYNETFEARKINRLSGKNGREINIAYCSHDNLIEGASTGQKQLANINNTLKNKKNAAIFLFDEADNALDSEKQTELDYTKKIKLKVNDLNFSYGERIIFCDLQLQAFSGDKIIIVGENVKSEGNIGYLPQSFENFSRCSAWEYLINETGGFRLMRIISQLQLAPSILERKFSTLSGGEKTKFHLAALRFQNPDILLLDEPTNHLDEIGLN</sequence>
<dbReference type="SUPFAM" id="SSF52540">
    <property type="entry name" value="P-loop containing nucleoside triphosphate hydrolases"/>
    <property type="match status" value="1"/>
</dbReference>
<keyword evidence="2" id="KW-0472">Membrane</keyword>
<dbReference type="InterPro" id="IPR003439">
    <property type="entry name" value="ABC_transporter-like_ATP-bd"/>
</dbReference>
<dbReference type="Proteomes" id="UP001153678">
    <property type="component" value="Unassembled WGS sequence"/>
</dbReference>
<dbReference type="Pfam" id="PF00005">
    <property type="entry name" value="ABC_tran"/>
    <property type="match status" value="1"/>
</dbReference>
<keyword evidence="5" id="KW-1185">Reference proteome</keyword>
<feature type="domain" description="ABC transporter" evidence="3">
    <location>
        <begin position="323"/>
        <end position="406"/>
    </location>
</feature>